<dbReference type="RefSeq" id="WP_148132871.1">
    <property type="nucleotide sequence ID" value="NZ_CP017634.1"/>
</dbReference>
<dbReference type="InterPro" id="IPR010559">
    <property type="entry name" value="Sig_transdc_His_kin_internal"/>
</dbReference>
<dbReference type="GO" id="GO:0000155">
    <property type="term" value="F:phosphorelay sensor kinase activity"/>
    <property type="evidence" value="ECO:0007669"/>
    <property type="project" value="InterPro"/>
</dbReference>
<evidence type="ECO:0000313" key="20">
    <source>
        <dbReference type="Proteomes" id="UP000323521"/>
    </source>
</evidence>
<evidence type="ECO:0000256" key="2">
    <source>
        <dbReference type="ARBA" id="ARBA00004236"/>
    </source>
</evidence>
<dbReference type="CDD" id="cd00082">
    <property type="entry name" value="HisKA"/>
    <property type="match status" value="1"/>
</dbReference>
<dbReference type="SUPFAM" id="SSF47384">
    <property type="entry name" value="Homodimeric domain of signal transducing histidine kinase"/>
    <property type="match status" value="1"/>
</dbReference>
<dbReference type="Pfam" id="PF00072">
    <property type="entry name" value="Response_reg"/>
    <property type="match status" value="1"/>
</dbReference>
<gene>
    <name evidence="19" type="ORF">DCMF_01900</name>
</gene>
<feature type="modified residue" description="4-aspartylphosphate" evidence="14">
    <location>
        <position position="747"/>
    </location>
</feature>
<dbReference type="EMBL" id="CP017634">
    <property type="protein sequence ID" value="ATW23710.1"/>
    <property type="molecule type" value="Genomic_DNA"/>
</dbReference>
<dbReference type="InterPro" id="IPR003594">
    <property type="entry name" value="HATPase_dom"/>
</dbReference>
<keyword evidence="10" id="KW-0067">ATP-binding</keyword>
<evidence type="ECO:0000256" key="8">
    <source>
        <dbReference type="ARBA" id="ARBA00022741"/>
    </source>
</evidence>
<evidence type="ECO:0000256" key="1">
    <source>
        <dbReference type="ARBA" id="ARBA00000085"/>
    </source>
</evidence>
<dbReference type="InterPro" id="IPR005467">
    <property type="entry name" value="His_kinase_dom"/>
</dbReference>
<feature type="transmembrane region" description="Helical" evidence="16">
    <location>
        <begin position="335"/>
        <end position="354"/>
    </location>
</feature>
<dbReference type="AlphaFoldDB" id="A0A3G1KMM3"/>
<evidence type="ECO:0000256" key="7">
    <source>
        <dbReference type="ARBA" id="ARBA00022679"/>
    </source>
</evidence>
<dbReference type="PROSITE" id="PS50110">
    <property type="entry name" value="RESPONSE_REGULATORY"/>
    <property type="match status" value="1"/>
</dbReference>
<dbReference type="Pfam" id="PF02518">
    <property type="entry name" value="HATPase_c"/>
    <property type="match status" value="2"/>
</dbReference>
<keyword evidence="16" id="KW-0812">Transmembrane</keyword>
<evidence type="ECO:0000256" key="16">
    <source>
        <dbReference type="SAM" id="Phobius"/>
    </source>
</evidence>
<dbReference type="InterPro" id="IPR003661">
    <property type="entry name" value="HisK_dim/P_dom"/>
</dbReference>
<sequence length="1037" mass="115339">MVSLAKNRNGEKFFFYFMLLLMAASIAVPGMRLISSKGPQAVNGTLDLTNWDRDKDGPVKLHGAWEFYFGKLLTPADFKNQQPDGKTIQHVPARWTSYQIGANKVPTHGTATYRLKILLPDAKGSYGIKITSIYASARIFVDGQQVLTCGNPGNAPENTVHKYCADTGYFSITKNEAEILVQVANYISSYSGIYYEIYFGNEKSITALRLYNFFIDAALISGMIFIALYFLGLSFQRKNRLEVLFFAVYCLFSAIHDSTCSEVLLNYVLASLSYNASVKIQVLSLILSFYALFNCVYHAFNATYARKAKIITAALSLFFILLTCFTNFYLWHYTYILFCAGNIYIISAVVYIIYKQAYVKVEGKYYLYTAIISSSILFLMGLCNIVWALESNIFLPVFQPIFVLSLALFMSEKYENYYKTVEQLSERLSALDKQKDDFLAKTSHELKTPLNGIINISQSLLEGSGGRLNGAQAEDVQLIASIGKRLSILLYDLLDYSKLKVMDLTLNLSSIDVHQVVESAADIFRYLITGKPVHIENNIRPDTCIVLADENRLKQIISNLLDNAIKFTPQGTITISSYLEGEFAFIEVRDSGIGIPENKLKDIFSSYEQLASISPETTGAGLGLSVTKQLVELHRGKIFAASQPGKGSSFTFSLPRAKKGKNREIAPSNKMGGQEILYASVRDSNLPYTVNVGGDSSVLIVDDEYSNLKALLNILTVCKYNVTAVGSGAAALHLLEGALKYDLCILDVMMPGMCGYEVCRKIRERYSPLDFPILLLTAKALPEDLEAGFKAGANDFLEKPFEVGELKCRVHTLVQLKKSKDLLFEKETAFLQAQIRPHFLFNALNTLRSFCYTNPTKAGELLGELGVFLRSHVDFTSTSSFIPIEKELRLVQAYVAIEKARFGKQLEVEYHIDPAALKYSILPLTIQPIVENSIRHGLMKRNLGGKVILSLLFQEERINIQVIDNGIGIPAPILESLRNAKPESGSVGLTNINRRLLNLYGTALDISSEKSQGTTVSFSIPAKNYTTLLSAAGMDIS</sequence>
<feature type="transmembrane region" description="Helical" evidence="16">
    <location>
        <begin position="310"/>
        <end position="329"/>
    </location>
</feature>
<evidence type="ECO:0000256" key="12">
    <source>
        <dbReference type="ARBA" id="ARBA00023136"/>
    </source>
</evidence>
<evidence type="ECO:0000256" key="11">
    <source>
        <dbReference type="ARBA" id="ARBA00023012"/>
    </source>
</evidence>
<feature type="transmembrane region" description="Helical" evidence="16">
    <location>
        <begin position="210"/>
        <end position="231"/>
    </location>
</feature>
<dbReference type="PROSITE" id="PS50109">
    <property type="entry name" value="HIS_KIN"/>
    <property type="match status" value="1"/>
</dbReference>
<feature type="transmembrane region" description="Helical" evidence="16">
    <location>
        <begin position="243"/>
        <end position="268"/>
    </location>
</feature>
<keyword evidence="9" id="KW-0418">Kinase</keyword>
<dbReference type="EC" id="2.7.13.3" evidence="3"/>
<keyword evidence="15" id="KW-0175">Coiled coil</keyword>
<evidence type="ECO:0000256" key="5">
    <source>
        <dbReference type="ARBA" id="ARBA00022475"/>
    </source>
</evidence>
<dbReference type="InterPro" id="IPR011006">
    <property type="entry name" value="CheY-like_superfamily"/>
</dbReference>
<organism evidence="19 20">
    <name type="scientific">Formimonas warabiya</name>
    <dbReference type="NCBI Taxonomy" id="1761012"/>
    <lineage>
        <taxon>Bacteria</taxon>
        <taxon>Bacillati</taxon>
        <taxon>Bacillota</taxon>
        <taxon>Clostridia</taxon>
        <taxon>Eubacteriales</taxon>
        <taxon>Peptococcaceae</taxon>
        <taxon>Candidatus Formimonas</taxon>
    </lineage>
</organism>
<dbReference type="Gene3D" id="1.10.287.130">
    <property type="match status" value="1"/>
</dbReference>
<dbReference type="CDD" id="cd17574">
    <property type="entry name" value="REC_OmpR"/>
    <property type="match status" value="1"/>
</dbReference>
<dbReference type="CDD" id="cd16922">
    <property type="entry name" value="HATPase_EvgS-ArcB-TorS-like"/>
    <property type="match status" value="1"/>
</dbReference>
<proteinExistence type="predicted"/>
<evidence type="ECO:0000256" key="15">
    <source>
        <dbReference type="SAM" id="Coils"/>
    </source>
</evidence>
<dbReference type="InterPro" id="IPR036097">
    <property type="entry name" value="HisK_dim/P_sf"/>
</dbReference>
<keyword evidence="5" id="KW-1003">Cell membrane</keyword>
<evidence type="ECO:0000256" key="3">
    <source>
        <dbReference type="ARBA" id="ARBA00012438"/>
    </source>
</evidence>
<keyword evidence="8" id="KW-0547">Nucleotide-binding</keyword>
<dbReference type="Proteomes" id="UP000323521">
    <property type="component" value="Chromosome"/>
</dbReference>
<dbReference type="SUPFAM" id="SSF55874">
    <property type="entry name" value="ATPase domain of HSP90 chaperone/DNA topoisomerase II/histidine kinase"/>
    <property type="match status" value="2"/>
</dbReference>
<dbReference type="Pfam" id="PF06580">
    <property type="entry name" value="His_kinase"/>
    <property type="match status" value="1"/>
</dbReference>
<evidence type="ECO:0000256" key="13">
    <source>
        <dbReference type="ARBA" id="ARBA00024867"/>
    </source>
</evidence>
<feature type="transmembrane region" description="Helical" evidence="16">
    <location>
        <begin position="280"/>
        <end position="298"/>
    </location>
</feature>
<evidence type="ECO:0000259" key="18">
    <source>
        <dbReference type="PROSITE" id="PS50110"/>
    </source>
</evidence>
<dbReference type="OrthoDB" id="9809348at2"/>
<dbReference type="InterPro" id="IPR008979">
    <property type="entry name" value="Galactose-bd-like_sf"/>
</dbReference>
<dbReference type="InterPro" id="IPR001789">
    <property type="entry name" value="Sig_transdc_resp-reg_receiver"/>
</dbReference>
<dbReference type="KEGG" id="fwa:DCMF_01900"/>
<name>A0A3G1KMM3_FORW1</name>
<dbReference type="InterPro" id="IPR036890">
    <property type="entry name" value="HATPase_C_sf"/>
</dbReference>
<keyword evidence="12 16" id="KW-0472">Membrane</keyword>
<dbReference type="PANTHER" id="PTHR43547">
    <property type="entry name" value="TWO-COMPONENT HISTIDINE KINASE"/>
    <property type="match status" value="1"/>
</dbReference>
<comment type="catalytic activity">
    <reaction evidence="1">
        <text>ATP + protein L-histidine = ADP + protein N-phospho-L-histidine.</text>
        <dbReference type="EC" id="2.7.13.3"/>
    </reaction>
</comment>
<feature type="domain" description="Response regulatory" evidence="18">
    <location>
        <begin position="697"/>
        <end position="814"/>
    </location>
</feature>
<feature type="coiled-coil region" evidence="15">
    <location>
        <begin position="414"/>
        <end position="441"/>
    </location>
</feature>
<keyword evidence="6 14" id="KW-0597">Phosphoprotein</keyword>
<comment type="subcellular location">
    <subcellularLocation>
        <location evidence="2">Cell membrane</location>
    </subcellularLocation>
</comment>
<evidence type="ECO:0000313" key="19">
    <source>
        <dbReference type="EMBL" id="ATW23710.1"/>
    </source>
</evidence>
<dbReference type="InterPro" id="IPR004358">
    <property type="entry name" value="Sig_transdc_His_kin-like_C"/>
</dbReference>
<keyword evidence="11" id="KW-0902">Two-component regulatory system</keyword>
<dbReference type="SMART" id="SM00387">
    <property type="entry name" value="HATPase_c"/>
    <property type="match status" value="2"/>
</dbReference>
<accession>A0A3G1KMM3</accession>
<dbReference type="Pfam" id="PF00512">
    <property type="entry name" value="HisKA"/>
    <property type="match status" value="1"/>
</dbReference>
<dbReference type="SUPFAM" id="SSF49785">
    <property type="entry name" value="Galactose-binding domain-like"/>
    <property type="match status" value="1"/>
</dbReference>
<dbReference type="SMART" id="SM00388">
    <property type="entry name" value="HisKA"/>
    <property type="match status" value="1"/>
</dbReference>
<feature type="transmembrane region" description="Helical" evidence="16">
    <location>
        <begin position="366"/>
        <end position="387"/>
    </location>
</feature>
<evidence type="ECO:0000256" key="9">
    <source>
        <dbReference type="ARBA" id="ARBA00022777"/>
    </source>
</evidence>
<feature type="transmembrane region" description="Helical" evidence="16">
    <location>
        <begin position="13"/>
        <end position="34"/>
    </location>
</feature>
<keyword evidence="20" id="KW-1185">Reference proteome</keyword>
<feature type="domain" description="Histidine kinase" evidence="17">
    <location>
        <begin position="441"/>
        <end position="658"/>
    </location>
</feature>
<dbReference type="PRINTS" id="PR00344">
    <property type="entry name" value="BCTRLSENSOR"/>
</dbReference>
<dbReference type="Gene3D" id="2.60.120.260">
    <property type="entry name" value="Galactose-binding domain-like"/>
    <property type="match status" value="1"/>
</dbReference>
<keyword evidence="16" id="KW-1133">Transmembrane helix</keyword>
<evidence type="ECO:0000256" key="4">
    <source>
        <dbReference type="ARBA" id="ARBA00018672"/>
    </source>
</evidence>
<dbReference type="Gene3D" id="3.30.565.10">
    <property type="entry name" value="Histidine kinase-like ATPase, C-terminal domain"/>
    <property type="match status" value="2"/>
</dbReference>
<dbReference type="Gene3D" id="3.40.50.2300">
    <property type="match status" value="1"/>
</dbReference>
<dbReference type="GO" id="GO:0005524">
    <property type="term" value="F:ATP binding"/>
    <property type="evidence" value="ECO:0007669"/>
    <property type="project" value="UniProtKB-KW"/>
</dbReference>
<dbReference type="GO" id="GO:0005886">
    <property type="term" value="C:plasma membrane"/>
    <property type="evidence" value="ECO:0007669"/>
    <property type="project" value="UniProtKB-SubCell"/>
</dbReference>
<comment type="function">
    <text evidence="13">May play the central regulatory role in sporulation. It may be an element of the effector pathway responsible for the activation of sporulation genes in response to nutritional stress. Spo0A may act in concert with spo0H (a sigma factor) to control the expression of some genes that are critical to the sporulation process.</text>
</comment>
<dbReference type="PANTHER" id="PTHR43547:SF2">
    <property type="entry name" value="HYBRID SIGNAL TRANSDUCTION HISTIDINE KINASE C"/>
    <property type="match status" value="1"/>
</dbReference>
<evidence type="ECO:0000259" key="17">
    <source>
        <dbReference type="PROSITE" id="PS50109"/>
    </source>
</evidence>
<keyword evidence="7" id="KW-0808">Transferase</keyword>
<evidence type="ECO:0000256" key="14">
    <source>
        <dbReference type="PROSITE-ProRule" id="PRU00169"/>
    </source>
</evidence>
<evidence type="ECO:0000256" key="6">
    <source>
        <dbReference type="ARBA" id="ARBA00022553"/>
    </source>
</evidence>
<dbReference type="SMART" id="SM00448">
    <property type="entry name" value="REC"/>
    <property type="match status" value="1"/>
</dbReference>
<dbReference type="FunFam" id="3.30.565.10:FF:000023">
    <property type="entry name" value="PAS domain-containing sensor histidine kinase"/>
    <property type="match status" value="1"/>
</dbReference>
<dbReference type="SUPFAM" id="SSF52172">
    <property type="entry name" value="CheY-like"/>
    <property type="match status" value="1"/>
</dbReference>
<evidence type="ECO:0000256" key="10">
    <source>
        <dbReference type="ARBA" id="ARBA00022840"/>
    </source>
</evidence>
<reference evidence="19 20" key="1">
    <citation type="submission" date="2016-10" db="EMBL/GenBank/DDBJ databases">
        <title>Complete Genome Sequence of Peptococcaceae strain DCMF.</title>
        <authorList>
            <person name="Edwards R.J."/>
            <person name="Holland S.I."/>
            <person name="Deshpande N.P."/>
            <person name="Wong Y.K."/>
            <person name="Ertan H."/>
            <person name="Manefield M."/>
            <person name="Russell T.L."/>
            <person name="Lee M.J."/>
        </authorList>
    </citation>
    <scope>NUCLEOTIDE SEQUENCE [LARGE SCALE GENOMIC DNA]</scope>
    <source>
        <strain evidence="19 20">DCMF</strain>
    </source>
</reference>
<protein>
    <recommendedName>
        <fullName evidence="4">Stage 0 sporulation protein A homolog</fullName>
        <ecNumber evidence="3">2.7.13.3</ecNumber>
    </recommendedName>
</protein>